<evidence type="ECO:0000313" key="2">
    <source>
        <dbReference type="EMBL" id="MBU9710933.1"/>
    </source>
</evidence>
<comment type="caution">
    <text evidence="2">The sequence shown here is derived from an EMBL/GenBank/DDBJ whole genome shotgun (WGS) entry which is preliminary data.</text>
</comment>
<dbReference type="Proteomes" id="UP000784880">
    <property type="component" value="Unassembled WGS sequence"/>
</dbReference>
<dbReference type="PANTHER" id="PTHR36107:SF1">
    <property type="entry name" value="SMALL, ACID-SOLUBLE SPORE PROTEIN A"/>
    <property type="match status" value="1"/>
</dbReference>
<evidence type="ECO:0000313" key="3">
    <source>
        <dbReference type="Proteomes" id="UP000784880"/>
    </source>
</evidence>
<dbReference type="EMBL" id="JAHQCS010000055">
    <property type="protein sequence ID" value="MBU9710933.1"/>
    <property type="molecule type" value="Genomic_DNA"/>
</dbReference>
<name>A0ABS6JF27_9BACI</name>
<accession>A0ABS6JF27</accession>
<reference evidence="2 3" key="1">
    <citation type="submission" date="2021-06" db="EMBL/GenBank/DDBJ databases">
        <title>Bacillus sp. RD4P76, an endophyte from a halophyte.</title>
        <authorList>
            <person name="Sun J.-Q."/>
        </authorList>
    </citation>
    <scope>NUCLEOTIDE SEQUENCE [LARGE SCALE GENOMIC DNA]</scope>
    <source>
        <strain evidence="2 3">CGMCC 1.15917</strain>
    </source>
</reference>
<organism evidence="2 3">
    <name type="scientific">Evansella tamaricis</name>
    <dbReference type="NCBI Taxonomy" id="2069301"/>
    <lineage>
        <taxon>Bacteria</taxon>
        <taxon>Bacillati</taxon>
        <taxon>Bacillota</taxon>
        <taxon>Bacilli</taxon>
        <taxon>Bacillales</taxon>
        <taxon>Bacillaceae</taxon>
        <taxon>Evansella</taxon>
    </lineage>
</organism>
<proteinExistence type="predicted"/>
<dbReference type="RefSeq" id="WP_217064825.1">
    <property type="nucleotide sequence ID" value="NZ_JAHQCS010000055.1"/>
</dbReference>
<sequence>MARRNKILVPEAREGLDRLKAQVTQTTNAANTKYEVAEEKGISLQKGYNGNIRAKDAGKIGGSIGGNMVRELVKMGEQQMMNHRK</sequence>
<dbReference type="Pfam" id="PF00269">
    <property type="entry name" value="SASP"/>
    <property type="match status" value="1"/>
</dbReference>
<gene>
    <name evidence="2" type="ORF">KS419_04180</name>
</gene>
<evidence type="ECO:0000256" key="1">
    <source>
        <dbReference type="ARBA" id="ARBA00003863"/>
    </source>
</evidence>
<keyword evidence="3" id="KW-1185">Reference proteome</keyword>
<protein>
    <submittedName>
        <fullName evidence="2">Alpha/beta-type small acid-soluble spore protein</fullName>
    </submittedName>
</protein>
<dbReference type="InterPro" id="IPR050847">
    <property type="entry name" value="SASP_DNA-binding"/>
</dbReference>
<comment type="function">
    <text evidence="1">SASP are bound to spore DNA. They are double-stranded DNA-binding proteins that cause DNA to change to an a-like conformation. They protect the DNA backbone from chemical and enzymatic cleavage and are thus involved in dormant spore's high resistance to UV light.</text>
</comment>
<dbReference type="InterPro" id="IPR001448">
    <property type="entry name" value="SASP_alpha/beta-type"/>
</dbReference>
<dbReference type="PANTHER" id="PTHR36107">
    <property type="entry name" value="SMALL, ACID-SOLUBLE SPORE PROTEIN A"/>
    <property type="match status" value="1"/>
</dbReference>